<dbReference type="AlphaFoldDB" id="A0A8S4RRH1"/>
<sequence length="607" mass="68464">MTTILPYRKKKYKLPITHVITVTGTCSYKTVTAPVRLAKICVFVLQEYSADTQKHYNRTLVHRGVCVSRCGGRAPDSWRRAAQLCAEVLAVEWCNKPVPKMSTSAFAFNITFLIVLLCTTLATGLHVLGKFCGRFQENNYILAFSIKKNWEALTHIRAKKAEDRTQHLSSLEGIRFLGTLGVISTHVTIVYVYSFIDNPEFIEGLFDHIPTQMAFNSPIWMQVFFSISGFLTAFFSLVYAETSTLTFGKCVLSLINRFIRLTPVAMAGIWFTVAYPRLGAGPQWQLLVERESHDCAERWWYHLLYVHNHLTLGKFCMGHTWYLAVDMQLHVLGSILLLIFLRWRGTVAPVIFVLLTGSILSTGLVAHFYNLSPIITAQTPEIVKNMFKGSNLMTKLYLPVWTNLSGYLFGFATAFIFYNNQAKGVKLNEIKWFNILFHTTLTLALCTTLGGVAFLSDAPLPRWAAVLYSSFDRVLVALFFNIFLLGCFSNCKSVLRDALSWRGFNVLGRLSYSVFIVHFIIMRMTVASNTQIGHISFYSMISLLIVSSALSYLVAIPVYLLIEMPFIQLWKAGLGGSKTNTVHNQNSAPTKLTVVKDRSKRNGANEV</sequence>
<feature type="domain" description="Acyltransferase 3" evidence="2">
    <location>
        <begin position="170"/>
        <end position="557"/>
    </location>
</feature>
<dbReference type="PANTHER" id="PTHR11161">
    <property type="entry name" value="O-ACYLTRANSFERASE"/>
    <property type="match status" value="1"/>
</dbReference>
<comment type="caution">
    <text evidence="3">The sequence shown here is derived from an EMBL/GenBank/DDBJ whole genome shotgun (WGS) entry which is preliminary data.</text>
</comment>
<evidence type="ECO:0000256" key="1">
    <source>
        <dbReference type="SAM" id="Phobius"/>
    </source>
</evidence>
<feature type="transmembrane region" description="Helical" evidence="1">
    <location>
        <begin position="321"/>
        <end position="341"/>
    </location>
</feature>
<dbReference type="OrthoDB" id="10265389at2759"/>
<feature type="transmembrane region" description="Helical" evidence="1">
    <location>
        <begin position="106"/>
        <end position="128"/>
    </location>
</feature>
<feature type="transmembrane region" description="Helical" evidence="1">
    <location>
        <begin position="537"/>
        <end position="562"/>
    </location>
</feature>
<dbReference type="InterPro" id="IPR002656">
    <property type="entry name" value="Acyl_transf_3_dom"/>
</dbReference>
<dbReference type="Pfam" id="PF01757">
    <property type="entry name" value="Acyl_transf_3"/>
    <property type="match status" value="1"/>
</dbReference>
<dbReference type="InterPro" id="IPR052728">
    <property type="entry name" value="O2_lipid_transport_reg"/>
</dbReference>
<keyword evidence="4" id="KW-1185">Reference proteome</keyword>
<feature type="transmembrane region" description="Helical" evidence="1">
    <location>
        <begin position="261"/>
        <end position="278"/>
    </location>
</feature>
<feature type="transmembrane region" description="Helical" evidence="1">
    <location>
        <begin position="348"/>
        <end position="369"/>
    </location>
</feature>
<feature type="transmembrane region" description="Helical" evidence="1">
    <location>
        <begin position="507"/>
        <end position="525"/>
    </location>
</feature>
<keyword evidence="1" id="KW-1133">Transmembrane helix</keyword>
<organism evidence="3 4">
    <name type="scientific">Pararge aegeria aegeria</name>
    <dbReference type="NCBI Taxonomy" id="348720"/>
    <lineage>
        <taxon>Eukaryota</taxon>
        <taxon>Metazoa</taxon>
        <taxon>Ecdysozoa</taxon>
        <taxon>Arthropoda</taxon>
        <taxon>Hexapoda</taxon>
        <taxon>Insecta</taxon>
        <taxon>Pterygota</taxon>
        <taxon>Neoptera</taxon>
        <taxon>Endopterygota</taxon>
        <taxon>Lepidoptera</taxon>
        <taxon>Glossata</taxon>
        <taxon>Ditrysia</taxon>
        <taxon>Papilionoidea</taxon>
        <taxon>Nymphalidae</taxon>
        <taxon>Satyrinae</taxon>
        <taxon>Satyrini</taxon>
        <taxon>Parargina</taxon>
        <taxon>Pararge</taxon>
    </lineage>
</organism>
<dbReference type="PANTHER" id="PTHR11161:SF22">
    <property type="entry name" value="ACYLTRANSFERASE 3 DOMAIN-CONTAINING PROTEIN-RELATED"/>
    <property type="match status" value="1"/>
</dbReference>
<reference evidence="3" key="1">
    <citation type="submission" date="2022-03" db="EMBL/GenBank/DDBJ databases">
        <authorList>
            <person name="Lindestad O."/>
        </authorList>
    </citation>
    <scope>NUCLEOTIDE SEQUENCE</scope>
</reference>
<feature type="transmembrane region" description="Helical" evidence="1">
    <location>
        <begin position="396"/>
        <end position="418"/>
    </location>
</feature>
<name>A0A8S4RRH1_9NEOP</name>
<evidence type="ECO:0000313" key="4">
    <source>
        <dbReference type="Proteomes" id="UP000838756"/>
    </source>
</evidence>
<proteinExistence type="predicted"/>
<evidence type="ECO:0000259" key="2">
    <source>
        <dbReference type="Pfam" id="PF01757"/>
    </source>
</evidence>
<feature type="transmembrane region" description="Helical" evidence="1">
    <location>
        <begin position="219"/>
        <end position="240"/>
    </location>
</feature>
<dbReference type="GO" id="GO:0016747">
    <property type="term" value="F:acyltransferase activity, transferring groups other than amino-acyl groups"/>
    <property type="evidence" value="ECO:0007669"/>
    <property type="project" value="InterPro"/>
</dbReference>
<feature type="transmembrane region" description="Helical" evidence="1">
    <location>
        <begin position="430"/>
        <end position="454"/>
    </location>
</feature>
<protein>
    <submittedName>
        <fullName evidence="3">Jg9635 protein</fullName>
    </submittedName>
</protein>
<feature type="transmembrane region" description="Helical" evidence="1">
    <location>
        <begin position="474"/>
        <end position="495"/>
    </location>
</feature>
<evidence type="ECO:0000313" key="3">
    <source>
        <dbReference type="EMBL" id="CAH2240898.1"/>
    </source>
</evidence>
<dbReference type="EMBL" id="CAKXAJ010025557">
    <property type="protein sequence ID" value="CAH2240898.1"/>
    <property type="molecule type" value="Genomic_DNA"/>
</dbReference>
<dbReference type="Proteomes" id="UP000838756">
    <property type="component" value="Unassembled WGS sequence"/>
</dbReference>
<keyword evidence="1" id="KW-0812">Transmembrane</keyword>
<keyword evidence="1" id="KW-0472">Membrane</keyword>
<feature type="transmembrane region" description="Helical" evidence="1">
    <location>
        <begin position="174"/>
        <end position="196"/>
    </location>
</feature>
<gene>
    <name evidence="3" type="primary">jg9635</name>
    <name evidence="3" type="ORF">PAEG_LOCUS17382</name>
</gene>
<accession>A0A8S4RRH1</accession>